<organism evidence="1 2">
    <name type="scientific">Panagrolaimus sp. PS1159</name>
    <dbReference type="NCBI Taxonomy" id="55785"/>
    <lineage>
        <taxon>Eukaryota</taxon>
        <taxon>Metazoa</taxon>
        <taxon>Ecdysozoa</taxon>
        <taxon>Nematoda</taxon>
        <taxon>Chromadorea</taxon>
        <taxon>Rhabditida</taxon>
        <taxon>Tylenchina</taxon>
        <taxon>Panagrolaimomorpha</taxon>
        <taxon>Panagrolaimoidea</taxon>
        <taxon>Panagrolaimidae</taxon>
        <taxon>Panagrolaimus</taxon>
    </lineage>
</organism>
<evidence type="ECO:0000313" key="2">
    <source>
        <dbReference type="WBParaSite" id="PS1159_v2.g20022.t1"/>
    </source>
</evidence>
<name>A0AC35FQZ5_9BILA</name>
<accession>A0AC35FQZ5</accession>
<evidence type="ECO:0000313" key="1">
    <source>
        <dbReference type="Proteomes" id="UP000887580"/>
    </source>
</evidence>
<sequence>MAEQCLICGNLTKSLNFQLNACRACAAFYRRSLETFQLYRCQNNTGNCDVTKKVIGKPICRYCRYQKCLKVGMKSTKDKNDSNSDNYLTENFLTIETENSNSADLTKTDFVKLFKNVDQIFQSQKFPTFIYNPTENYTKTFSLLLEKYLNEKLPKKELIHFTKVDPNLATKLMEKYVLKCAELINNFQPFAALPFSDKVSSNA</sequence>
<dbReference type="WBParaSite" id="PS1159_v2.g20022.t1">
    <property type="protein sequence ID" value="PS1159_v2.g20022.t1"/>
    <property type="gene ID" value="PS1159_v2.g20022"/>
</dbReference>
<proteinExistence type="predicted"/>
<dbReference type="Proteomes" id="UP000887580">
    <property type="component" value="Unplaced"/>
</dbReference>
<reference evidence="2" key="1">
    <citation type="submission" date="2022-11" db="UniProtKB">
        <authorList>
            <consortium name="WormBaseParasite"/>
        </authorList>
    </citation>
    <scope>IDENTIFICATION</scope>
</reference>
<protein>
    <submittedName>
        <fullName evidence="2">Nuclear receptor domain-containing protein</fullName>
    </submittedName>
</protein>